<evidence type="ECO:0008006" key="3">
    <source>
        <dbReference type="Google" id="ProtNLM"/>
    </source>
</evidence>
<dbReference type="RefSeq" id="WP_132702051.1">
    <property type="nucleotide sequence ID" value="NZ_SLZR01000010.1"/>
</dbReference>
<reference evidence="1 2" key="1">
    <citation type="submission" date="2019-03" db="EMBL/GenBank/DDBJ databases">
        <title>Genomic Encyclopedia of Archaeal and Bacterial Type Strains, Phase II (KMG-II): from individual species to whole genera.</title>
        <authorList>
            <person name="Goeker M."/>
        </authorList>
    </citation>
    <scope>NUCLEOTIDE SEQUENCE [LARGE SCALE GENOMIC DNA]</scope>
    <source>
        <strain evidence="1 2">DSM 15388</strain>
    </source>
</reference>
<dbReference type="CDD" id="cd11374">
    <property type="entry name" value="CE4_u10"/>
    <property type="match status" value="1"/>
</dbReference>
<dbReference type="Proteomes" id="UP000295793">
    <property type="component" value="Unassembled WGS sequence"/>
</dbReference>
<proteinExistence type="predicted"/>
<dbReference type="InterPro" id="IPR011330">
    <property type="entry name" value="Glyco_hydro/deAcase_b/a-brl"/>
</dbReference>
<sequence length="241" mass="27475">MTVKPAVISIHDVMPETLSRVEHILQNHLASFPAQRILLLVVPGLNWSEAQLARLHRLQRQGYEFAGHGWKHEISGIRGLSHWLHSRLISRNAAEHLSYNQQELISLLTDNYRWFRRHGFNAPELYVPPAWALGALSKADLASLPFAAYETTRGFFRAEEACVSWLPLLGFEADTRLRAGFLKLWNAMNLRLATESRPVRLSIHPYDFEYLISGQLQAILNGVEAVHWRTAFESDCGNVQS</sequence>
<dbReference type="SUPFAM" id="SSF88713">
    <property type="entry name" value="Glycoside hydrolase/deacetylase"/>
    <property type="match status" value="1"/>
</dbReference>
<organism evidence="1 2">
    <name type="scientific">Reinekea marinisedimentorum</name>
    <dbReference type="NCBI Taxonomy" id="230495"/>
    <lineage>
        <taxon>Bacteria</taxon>
        <taxon>Pseudomonadati</taxon>
        <taxon>Pseudomonadota</taxon>
        <taxon>Gammaproteobacteria</taxon>
        <taxon>Oceanospirillales</taxon>
        <taxon>Saccharospirillaceae</taxon>
        <taxon>Reinekea</taxon>
    </lineage>
</organism>
<dbReference type="AlphaFoldDB" id="A0A4R3I4Y4"/>
<protein>
    <recommendedName>
        <fullName evidence="3">Polysaccharide deacetylase</fullName>
    </recommendedName>
</protein>
<gene>
    <name evidence="1" type="ORF">BCF53_11076</name>
</gene>
<accession>A0A4R3I4Y4</accession>
<dbReference type="Pfam" id="PF10096">
    <property type="entry name" value="DUF2334"/>
    <property type="match status" value="1"/>
</dbReference>
<dbReference type="GO" id="GO:0005975">
    <property type="term" value="P:carbohydrate metabolic process"/>
    <property type="evidence" value="ECO:0007669"/>
    <property type="project" value="InterPro"/>
</dbReference>
<dbReference type="OrthoDB" id="9793440at2"/>
<name>A0A4R3I4Y4_9GAMM</name>
<dbReference type="EMBL" id="SLZR01000010">
    <property type="protein sequence ID" value="TCS40155.1"/>
    <property type="molecule type" value="Genomic_DNA"/>
</dbReference>
<evidence type="ECO:0000313" key="1">
    <source>
        <dbReference type="EMBL" id="TCS40155.1"/>
    </source>
</evidence>
<comment type="caution">
    <text evidence="1">The sequence shown here is derived from an EMBL/GenBank/DDBJ whole genome shotgun (WGS) entry which is preliminary data.</text>
</comment>
<keyword evidence="2" id="KW-1185">Reference proteome</keyword>
<dbReference type="InterPro" id="IPR018763">
    <property type="entry name" value="DUF2334"/>
</dbReference>
<evidence type="ECO:0000313" key="2">
    <source>
        <dbReference type="Proteomes" id="UP000295793"/>
    </source>
</evidence>